<dbReference type="Pfam" id="PF08281">
    <property type="entry name" value="Sigma70_r4_2"/>
    <property type="match status" value="1"/>
</dbReference>
<dbReference type="SUPFAM" id="SSF88659">
    <property type="entry name" value="Sigma3 and sigma4 domains of RNA polymerase sigma factors"/>
    <property type="match status" value="1"/>
</dbReference>
<accession>A0ABM7G8G3</accession>
<feature type="domain" description="RNA polymerase sigma factor 70 region 4 type 2" evidence="6">
    <location>
        <begin position="77"/>
        <end position="125"/>
    </location>
</feature>
<dbReference type="InterPro" id="IPR036388">
    <property type="entry name" value="WH-like_DNA-bd_sf"/>
</dbReference>
<dbReference type="Gene3D" id="1.10.1740.10">
    <property type="match status" value="1"/>
</dbReference>
<dbReference type="PANTHER" id="PTHR43133:SF62">
    <property type="entry name" value="RNA POLYMERASE SIGMA FACTOR SIGZ"/>
    <property type="match status" value="1"/>
</dbReference>
<evidence type="ECO:0000256" key="4">
    <source>
        <dbReference type="ARBA" id="ARBA00023163"/>
    </source>
</evidence>
<dbReference type="InterPro" id="IPR013249">
    <property type="entry name" value="RNA_pol_sigma70_r4_t2"/>
</dbReference>
<evidence type="ECO:0000313" key="8">
    <source>
        <dbReference type="Proteomes" id="UP001059971"/>
    </source>
</evidence>
<gene>
    <name evidence="7" type="ORF">SBA_ch2_4910</name>
</gene>
<keyword evidence="2" id="KW-0805">Transcription regulation</keyword>
<dbReference type="CDD" id="cd06171">
    <property type="entry name" value="Sigma70_r4"/>
    <property type="match status" value="1"/>
</dbReference>
<proteinExistence type="inferred from homology"/>
<keyword evidence="8" id="KW-1185">Reference proteome</keyword>
<dbReference type="SUPFAM" id="SSF88946">
    <property type="entry name" value="Sigma2 domain of RNA polymerase sigma factors"/>
    <property type="match status" value="1"/>
</dbReference>
<sequence>MQDVYIKVWNRADRFDAGRASPITWLCAIARNTAIDWCRSSRRPGMAPEEAAAEVADAAPLADMVIERDQHSARMFACLDELEARQRVAIRSAFLDGLTYAQLADRMAVPLGTMKSWIRRGLQQLRTCIGDG</sequence>
<evidence type="ECO:0000313" key="7">
    <source>
        <dbReference type="EMBL" id="BBF71958.1"/>
    </source>
</evidence>
<name>A0ABM7G8G3_9SPHN</name>
<evidence type="ECO:0000256" key="2">
    <source>
        <dbReference type="ARBA" id="ARBA00023015"/>
    </source>
</evidence>
<dbReference type="InterPro" id="IPR013324">
    <property type="entry name" value="RNA_pol_sigma_r3/r4-like"/>
</dbReference>
<evidence type="ECO:0000259" key="5">
    <source>
        <dbReference type="Pfam" id="PF04542"/>
    </source>
</evidence>
<feature type="domain" description="RNA polymerase sigma-70 region 2" evidence="5">
    <location>
        <begin position="1"/>
        <end position="43"/>
    </location>
</feature>
<dbReference type="InterPro" id="IPR013325">
    <property type="entry name" value="RNA_pol_sigma_r2"/>
</dbReference>
<evidence type="ECO:0000256" key="1">
    <source>
        <dbReference type="ARBA" id="ARBA00010641"/>
    </source>
</evidence>
<comment type="similarity">
    <text evidence="1">Belongs to the sigma-70 factor family. ECF subfamily.</text>
</comment>
<dbReference type="EMBL" id="AP018818">
    <property type="protein sequence ID" value="BBF71958.1"/>
    <property type="molecule type" value="Genomic_DNA"/>
</dbReference>
<evidence type="ECO:0008006" key="9">
    <source>
        <dbReference type="Google" id="ProtNLM"/>
    </source>
</evidence>
<dbReference type="Gene3D" id="1.10.10.10">
    <property type="entry name" value="Winged helix-like DNA-binding domain superfamily/Winged helix DNA-binding domain"/>
    <property type="match status" value="1"/>
</dbReference>
<dbReference type="Proteomes" id="UP001059971">
    <property type="component" value="Chromosome 2"/>
</dbReference>
<dbReference type="InterPro" id="IPR007627">
    <property type="entry name" value="RNA_pol_sigma70_r2"/>
</dbReference>
<protein>
    <recommendedName>
        <fullName evidence="9">RNA polymerase sigma factor</fullName>
    </recommendedName>
</protein>
<evidence type="ECO:0000259" key="6">
    <source>
        <dbReference type="Pfam" id="PF08281"/>
    </source>
</evidence>
<dbReference type="PANTHER" id="PTHR43133">
    <property type="entry name" value="RNA POLYMERASE ECF-TYPE SIGMA FACTO"/>
    <property type="match status" value="1"/>
</dbReference>
<dbReference type="InterPro" id="IPR039425">
    <property type="entry name" value="RNA_pol_sigma-70-like"/>
</dbReference>
<organism evidence="7 8">
    <name type="scientific">Sphingomonas bisphenolicum</name>
    <dbReference type="NCBI Taxonomy" id="296544"/>
    <lineage>
        <taxon>Bacteria</taxon>
        <taxon>Pseudomonadati</taxon>
        <taxon>Pseudomonadota</taxon>
        <taxon>Alphaproteobacteria</taxon>
        <taxon>Sphingomonadales</taxon>
        <taxon>Sphingomonadaceae</taxon>
        <taxon>Sphingomonas</taxon>
    </lineage>
</organism>
<dbReference type="Pfam" id="PF04542">
    <property type="entry name" value="Sigma70_r2"/>
    <property type="match status" value="1"/>
</dbReference>
<keyword evidence="4" id="KW-0804">Transcription</keyword>
<keyword evidence="3" id="KW-0731">Sigma factor</keyword>
<evidence type="ECO:0000256" key="3">
    <source>
        <dbReference type="ARBA" id="ARBA00023082"/>
    </source>
</evidence>
<reference evidence="7" key="1">
    <citation type="submission" date="2018-07" db="EMBL/GenBank/DDBJ databases">
        <title>Complete genome sequence of Sphingomonas bisphenolicum strain AO1, a bisphenol A degradative bacterium isolated from Japanese farm field.</title>
        <authorList>
            <person name="Murakami M."/>
            <person name="Koh M."/>
            <person name="Koba S."/>
            <person name="Matsumura Y."/>
        </authorList>
    </citation>
    <scope>NUCLEOTIDE SEQUENCE</scope>
    <source>
        <strain evidence="7">AO1</strain>
    </source>
</reference>
<dbReference type="NCBIfam" id="TIGR02937">
    <property type="entry name" value="sigma70-ECF"/>
    <property type="match status" value="1"/>
</dbReference>
<dbReference type="InterPro" id="IPR014284">
    <property type="entry name" value="RNA_pol_sigma-70_dom"/>
</dbReference>